<organism evidence="1 2">
    <name type="scientific">Ascaris lumbricoides</name>
    <name type="common">Giant roundworm</name>
    <dbReference type="NCBI Taxonomy" id="6252"/>
    <lineage>
        <taxon>Eukaryota</taxon>
        <taxon>Metazoa</taxon>
        <taxon>Ecdysozoa</taxon>
        <taxon>Nematoda</taxon>
        <taxon>Chromadorea</taxon>
        <taxon>Rhabditida</taxon>
        <taxon>Spirurina</taxon>
        <taxon>Ascaridomorpha</taxon>
        <taxon>Ascaridoidea</taxon>
        <taxon>Ascarididae</taxon>
        <taxon>Ascaris</taxon>
    </lineage>
</organism>
<keyword evidence="1" id="KW-1185">Reference proteome</keyword>
<proteinExistence type="predicted"/>
<reference evidence="2" key="1">
    <citation type="submission" date="2017-02" db="UniProtKB">
        <authorList>
            <consortium name="WormBaseParasite"/>
        </authorList>
    </citation>
    <scope>IDENTIFICATION</scope>
</reference>
<dbReference type="AlphaFoldDB" id="A0A0M3I7L4"/>
<dbReference type="Proteomes" id="UP000036681">
    <property type="component" value="Unplaced"/>
</dbReference>
<name>A0A0M3I7L4_ASCLU</name>
<dbReference type="WBParaSite" id="ALUE_0001319801-mRNA-1">
    <property type="protein sequence ID" value="ALUE_0001319801-mRNA-1"/>
    <property type="gene ID" value="ALUE_0001319801"/>
</dbReference>
<sequence length="91" mass="10198">MRRQLIFRVKASWRMHQDARRMGCQECTQALCQQSPISLVAGEQTHERLFPAADLMLRSGTTGQIAQQTPTSAIDFAPLHLLRALICTSTT</sequence>
<evidence type="ECO:0000313" key="1">
    <source>
        <dbReference type="Proteomes" id="UP000036681"/>
    </source>
</evidence>
<accession>A0A0M3I7L4</accession>
<protein>
    <submittedName>
        <fullName evidence="2">AraC family transcriptional regulator</fullName>
    </submittedName>
</protein>
<evidence type="ECO:0000313" key="2">
    <source>
        <dbReference type="WBParaSite" id="ALUE_0001319801-mRNA-1"/>
    </source>
</evidence>